<dbReference type="InterPro" id="IPR014436">
    <property type="entry name" value="Extradiol_dOase_DODA"/>
</dbReference>
<feature type="domain" description="Extradiol ring-cleavage dioxygenase class III enzyme subunit B" evidence="7">
    <location>
        <begin position="34"/>
        <end position="129"/>
    </location>
</feature>
<accession>A0A515HIT6</accession>
<keyword evidence="4" id="KW-0862">Zinc</keyword>
<comment type="similarity">
    <text evidence="2">Belongs to the DODA-type extradiol aromatic ring-opening dioxygenase family.</text>
</comment>
<sequence>MSRLPTLFVSHGAPTYALAPGTAGPQLTALGKSMDRPQAVLVISPHWMTRDLRIGAVARPETIHDFGGFPSALYRLGYPVDGHPGFAKRAQQLLQAAGWAATLDEDRGLDHGAWVPLMHLYPGADVPTCRRRSKSEPPCRPNIEPGVGAGLQRAGGG</sequence>
<dbReference type="GO" id="GO:0008270">
    <property type="term" value="F:zinc ion binding"/>
    <property type="evidence" value="ECO:0007669"/>
    <property type="project" value="InterPro"/>
</dbReference>
<dbReference type="EMBL" id="MH392237">
    <property type="protein sequence ID" value="QDL89323.1"/>
    <property type="molecule type" value="Genomic_DNA"/>
</dbReference>
<evidence type="ECO:0000256" key="2">
    <source>
        <dbReference type="ARBA" id="ARBA00007581"/>
    </source>
</evidence>
<keyword evidence="5" id="KW-0560">Oxidoreductase</keyword>
<comment type="cofactor">
    <cofactor evidence="1">
        <name>Zn(2+)</name>
        <dbReference type="ChEBI" id="CHEBI:29105"/>
    </cofactor>
</comment>
<dbReference type="PANTHER" id="PTHR30096">
    <property type="entry name" value="4,5-DOPA DIOXYGENASE EXTRADIOL-LIKE PROTEIN"/>
    <property type="match status" value="1"/>
</dbReference>
<dbReference type="GO" id="GO:0008198">
    <property type="term" value="F:ferrous iron binding"/>
    <property type="evidence" value="ECO:0007669"/>
    <property type="project" value="InterPro"/>
</dbReference>
<protein>
    <submittedName>
        <fullName evidence="8">LigB family dioxygenase</fullName>
    </submittedName>
</protein>
<evidence type="ECO:0000256" key="6">
    <source>
        <dbReference type="SAM" id="MobiDB-lite"/>
    </source>
</evidence>
<evidence type="ECO:0000256" key="4">
    <source>
        <dbReference type="ARBA" id="ARBA00022833"/>
    </source>
</evidence>
<feature type="region of interest" description="Disordered" evidence="6">
    <location>
        <begin position="129"/>
        <end position="157"/>
    </location>
</feature>
<name>A0A515HIT6_9ZZZZ</name>
<evidence type="ECO:0000259" key="7">
    <source>
        <dbReference type="Pfam" id="PF02900"/>
    </source>
</evidence>
<keyword evidence="3" id="KW-0479">Metal-binding</keyword>
<dbReference type="AlphaFoldDB" id="A0A515HIT6"/>
<keyword evidence="8" id="KW-0223">Dioxygenase</keyword>
<gene>
    <name evidence="8" type="ORF">pTL43_00047</name>
</gene>
<dbReference type="CDD" id="cd07363">
    <property type="entry name" value="45_DOPA_Dioxygenase"/>
    <property type="match status" value="1"/>
</dbReference>
<geneLocation type="plasmid" evidence="8">
    <name>pTL43</name>
</geneLocation>
<feature type="compositionally biased region" description="Gly residues" evidence="6">
    <location>
        <begin position="147"/>
        <end position="157"/>
    </location>
</feature>
<evidence type="ECO:0000256" key="5">
    <source>
        <dbReference type="ARBA" id="ARBA00023002"/>
    </source>
</evidence>
<proteinExistence type="inferred from homology"/>
<dbReference type="Pfam" id="PF02900">
    <property type="entry name" value="LigB"/>
    <property type="match status" value="1"/>
</dbReference>
<keyword evidence="8" id="KW-0614">Plasmid</keyword>
<dbReference type="InterPro" id="IPR004183">
    <property type="entry name" value="Xdiol_dOase_suB"/>
</dbReference>
<evidence type="ECO:0000256" key="1">
    <source>
        <dbReference type="ARBA" id="ARBA00001947"/>
    </source>
</evidence>
<dbReference type="SUPFAM" id="SSF53213">
    <property type="entry name" value="LigB-like"/>
    <property type="match status" value="1"/>
</dbReference>
<evidence type="ECO:0000313" key="8">
    <source>
        <dbReference type="EMBL" id="QDL89323.1"/>
    </source>
</evidence>
<organism evidence="8">
    <name type="scientific">Sym plasmid</name>
    <dbReference type="NCBI Taxonomy" id="28430"/>
    <lineage>
        <taxon>other sequences</taxon>
        <taxon>plasmids</taxon>
    </lineage>
</organism>
<reference evidence="8" key="1">
    <citation type="submission" date="2018-05" db="EMBL/GenBank/DDBJ databases">
        <title>Plant species dependent abundance and diversity of IncP-1 plasmids in the rhizosphere - sequence analysis provides new insights into the role as efficient and dynamic means for rapid bacterial adaptation.</title>
        <authorList>
            <person name="Nour E."/>
            <person name="Shintani M."/>
            <person name="Elsayed T."/>
            <person name="Blau K."/>
            <person name="Jechalke S."/>
            <person name="Sproeer C."/>
            <person name="Bunk B."/>
            <person name="Overmann J."/>
            <person name="Smalla K."/>
        </authorList>
    </citation>
    <scope>NUCLEOTIDE SEQUENCE</scope>
    <source>
        <plasmid evidence="8">pTL43</plasmid>
    </source>
</reference>
<evidence type="ECO:0000256" key="3">
    <source>
        <dbReference type="ARBA" id="ARBA00022723"/>
    </source>
</evidence>
<dbReference type="PANTHER" id="PTHR30096:SF0">
    <property type="entry name" value="4,5-DOPA DIOXYGENASE EXTRADIOL-LIKE PROTEIN"/>
    <property type="match status" value="1"/>
</dbReference>
<dbReference type="Gene3D" id="3.40.830.10">
    <property type="entry name" value="LigB-like"/>
    <property type="match status" value="1"/>
</dbReference>
<dbReference type="GO" id="GO:0016702">
    <property type="term" value="F:oxidoreductase activity, acting on single donors with incorporation of molecular oxygen, incorporation of two atoms of oxygen"/>
    <property type="evidence" value="ECO:0007669"/>
    <property type="project" value="UniProtKB-ARBA"/>
</dbReference>